<dbReference type="Proteomes" id="UP000447434">
    <property type="component" value="Chromosome 11"/>
</dbReference>
<reference evidence="3" key="1">
    <citation type="journal article" date="2020" name="Nat. Commun.">
        <title>Genome sequence of the cluster root forming white lupin.</title>
        <authorList>
            <person name="Hufnagel B."/>
            <person name="Marques A."/>
            <person name="Soriano A."/>
            <person name="Marques L."/>
            <person name="Divol F."/>
            <person name="Doumas P."/>
            <person name="Sallet E."/>
            <person name="Mancinotti D."/>
            <person name="Carrere S."/>
            <person name="Marande W."/>
            <person name="Arribat S."/>
            <person name="Keller J."/>
            <person name="Huneau C."/>
            <person name="Blein T."/>
            <person name="Aime D."/>
            <person name="Laguerre M."/>
            <person name="Taylor J."/>
            <person name="Schubert V."/>
            <person name="Nelson M."/>
            <person name="Geu-Flores F."/>
            <person name="Crespi M."/>
            <person name="Gallardo-Guerrero K."/>
            <person name="Delaux P.-M."/>
            <person name="Salse J."/>
            <person name="Berges H."/>
            <person name="Guyot R."/>
            <person name="Gouzy J."/>
            <person name="Peret B."/>
        </authorList>
    </citation>
    <scope>NUCLEOTIDE SEQUENCE [LARGE SCALE GENOMIC DNA]</scope>
    <source>
        <strain evidence="3">cv. Amiga</strain>
    </source>
</reference>
<dbReference type="AlphaFoldDB" id="A0A6A4PT07"/>
<gene>
    <name evidence="2" type="ORF">Lalb_Chr11g0073631</name>
</gene>
<feature type="compositionally biased region" description="Basic and acidic residues" evidence="1">
    <location>
        <begin position="1"/>
        <end position="10"/>
    </location>
</feature>
<proteinExistence type="predicted"/>
<feature type="compositionally biased region" description="Polar residues" evidence="1">
    <location>
        <begin position="28"/>
        <end position="55"/>
    </location>
</feature>
<feature type="region of interest" description="Disordered" evidence="1">
    <location>
        <begin position="1"/>
        <end position="55"/>
    </location>
</feature>
<evidence type="ECO:0000313" key="3">
    <source>
        <dbReference type="Proteomes" id="UP000447434"/>
    </source>
</evidence>
<organism evidence="2 3">
    <name type="scientific">Lupinus albus</name>
    <name type="common">White lupine</name>
    <name type="synonym">Lupinus termis</name>
    <dbReference type="NCBI Taxonomy" id="3870"/>
    <lineage>
        <taxon>Eukaryota</taxon>
        <taxon>Viridiplantae</taxon>
        <taxon>Streptophyta</taxon>
        <taxon>Embryophyta</taxon>
        <taxon>Tracheophyta</taxon>
        <taxon>Spermatophyta</taxon>
        <taxon>Magnoliopsida</taxon>
        <taxon>eudicotyledons</taxon>
        <taxon>Gunneridae</taxon>
        <taxon>Pentapetalae</taxon>
        <taxon>rosids</taxon>
        <taxon>fabids</taxon>
        <taxon>Fabales</taxon>
        <taxon>Fabaceae</taxon>
        <taxon>Papilionoideae</taxon>
        <taxon>50 kb inversion clade</taxon>
        <taxon>genistoids sensu lato</taxon>
        <taxon>core genistoids</taxon>
        <taxon>Genisteae</taxon>
        <taxon>Lupinus</taxon>
    </lineage>
</organism>
<comment type="caution">
    <text evidence="2">The sequence shown here is derived from an EMBL/GenBank/DDBJ whole genome shotgun (WGS) entry which is preliminary data.</text>
</comment>
<evidence type="ECO:0000313" key="2">
    <source>
        <dbReference type="EMBL" id="KAE9604610.1"/>
    </source>
</evidence>
<dbReference type="EMBL" id="WOCE01000011">
    <property type="protein sequence ID" value="KAE9604610.1"/>
    <property type="molecule type" value="Genomic_DNA"/>
</dbReference>
<evidence type="ECO:0000256" key="1">
    <source>
        <dbReference type="SAM" id="MobiDB-lite"/>
    </source>
</evidence>
<keyword evidence="3" id="KW-1185">Reference proteome</keyword>
<name>A0A6A4PT07_LUPAL</name>
<protein>
    <submittedName>
        <fullName evidence="2">Uncharacterized protein</fullName>
    </submittedName>
</protein>
<sequence length="124" mass="14127">MTGNLDKNDNQKNTASQARMKRKLIMQEKQNAKQGQSSGITSTIENHNNQRDNVNLFSEPSDIQYRSQNRSSAIQISPANVNLLTKFSEVQQKDKYNNNPLTCQWLGRVPTLMSPQLQRQCCSL</sequence>
<accession>A0A6A4PT07</accession>